<comment type="caution">
    <text evidence="2">The sequence shown here is derived from an EMBL/GenBank/DDBJ whole genome shotgun (WGS) entry which is preliminary data.</text>
</comment>
<keyword evidence="1" id="KW-0472">Membrane</keyword>
<feature type="transmembrane region" description="Helical" evidence="1">
    <location>
        <begin position="93"/>
        <end position="118"/>
    </location>
</feature>
<gene>
    <name evidence="2" type="ORF">H7B67_29790</name>
</gene>
<sequence length="326" mass="37366">MDTGSHLLFGLSLAGLAHLNPAVQGDAMLSGAIVCATMIGSHAPDFDAAYRLRGMDKYVKHHRGWSHSIPALFLWPAAVGALTAWGWGQGDHLVLLLLWSLISVVLHVALDLTNAYGVRCLLPFRREWLHLDSLCLTDPFLLLVHLIASALWLTGLLWASEPGFLFVAAWSLSALYIVWRIVHHSLAVRLVKNSFPDWRAVHVLPDLRWFRWHYIVQTDTDFCMGRLQGSRIERSGALPNEIDQSHDCVRASMSLSYVQVLLNFAKRAYVKWQRQPEGGYLVTWTDLRFWREKDWPFRVEVRMDEQLNLIEQKVGWHKKAWEPPYV</sequence>
<evidence type="ECO:0000256" key="1">
    <source>
        <dbReference type="SAM" id="Phobius"/>
    </source>
</evidence>
<dbReference type="GO" id="GO:0016787">
    <property type="term" value="F:hydrolase activity"/>
    <property type="evidence" value="ECO:0007669"/>
    <property type="project" value="UniProtKB-KW"/>
</dbReference>
<dbReference type="InterPro" id="IPR007404">
    <property type="entry name" value="YdjM-like"/>
</dbReference>
<feature type="transmembrane region" description="Helical" evidence="1">
    <location>
        <begin position="29"/>
        <end position="48"/>
    </location>
</feature>
<dbReference type="EMBL" id="JACJVQ010000032">
    <property type="protein sequence ID" value="MBB6638344.1"/>
    <property type="molecule type" value="Genomic_DNA"/>
</dbReference>
<accession>A0A841T2H7</accession>
<reference evidence="2 3" key="1">
    <citation type="submission" date="2020-08" db="EMBL/GenBank/DDBJ databases">
        <title>Cohnella phylogeny.</title>
        <authorList>
            <person name="Dunlap C."/>
        </authorList>
    </citation>
    <scope>NUCLEOTIDE SEQUENCE [LARGE SCALE GENOMIC DNA]</scope>
    <source>
        <strain evidence="2 3">DSM 25241</strain>
    </source>
</reference>
<dbReference type="Pfam" id="PF04307">
    <property type="entry name" value="YdjM"/>
    <property type="match status" value="1"/>
</dbReference>
<evidence type="ECO:0000313" key="3">
    <source>
        <dbReference type="Proteomes" id="UP000535838"/>
    </source>
</evidence>
<keyword evidence="2" id="KW-0378">Hydrolase</keyword>
<protein>
    <submittedName>
        <fullName evidence="2">Metal-dependent hydrolase</fullName>
    </submittedName>
</protein>
<feature type="transmembrane region" description="Helical" evidence="1">
    <location>
        <begin position="69"/>
        <end position="87"/>
    </location>
</feature>
<dbReference type="PANTHER" id="PTHR40031:SF1">
    <property type="entry name" value="MEMBRANE-BOUND METAL-DEPENDENT HYDROLASE"/>
    <property type="match status" value="1"/>
</dbReference>
<evidence type="ECO:0000313" key="2">
    <source>
        <dbReference type="EMBL" id="MBB6638344.1"/>
    </source>
</evidence>
<organism evidence="2 3">
    <name type="scientific">Cohnella thailandensis</name>
    <dbReference type="NCBI Taxonomy" id="557557"/>
    <lineage>
        <taxon>Bacteria</taxon>
        <taxon>Bacillati</taxon>
        <taxon>Bacillota</taxon>
        <taxon>Bacilli</taxon>
        <taxon>Bacillales</taxon>
        <taxon>Paenibacillaceae</taxon>
        <taxon>Cohnella</taxon>
    </lineage>
</organism>
<proteinExistence type="predicted"/>
<feature type="transmembrane region" description="Helical" evidence="1">
    <location>
        <begin position="139"/>
        <end position="158"/>
    </location>
</feature>
<feature type="transmembrane region" description="Helical" evidence="1">
    <location>
        <begin position="164"/>
        <end position="182"/>
    </location>
</feature>
<keyword evidence="3" id="KW-1185">Reference proteome</keyword>
<keyword evidence="1" id="KW-0812">Transmembrane</keyword>
<keyword evidence="1" id="KW-1133">Transmembrane helix</keyword>
<dbReference type="Proteomes" id="UP000535838">
    <property type="component" value="Unassembled WGS sequence"/>
</dbReference>
<name>A0A841T2H7_9BACL</name>
<dbReference type="RefSeq" id="WP_185123546.1">
    <property type="nucleotide sequence ID" value="NZ_JACJVQ010000032.1"/>
</dbReference>
<dbReference type="AlphaFoldDB" id="A0A841T2H7"/>
<dbReference type="InterPro" id="IPR053170">
    <property type="entry name" value="Transcription_regulator"/>
</dbReference>
<dbReference type="PANTHER" id="PTHR40031">
    <property type="entry name" value="HYPOTHETICAL MEMBRANE SPANNING PROTEIN"/>
    <property type="match status" value="1"/>
</dbReference>